<reference evidence="1" key="2">
    <citation type="submission" date="2025-03" db="EMBL/GenBank/DDBJ databases">
        <authorList>
            <consortium name="ELIXIR-Norway"/>
            <consortium name="Elixir Norway"/>
        </authorList>
    </citation>
    <scope>NUCLEOTIDE SEQUENCE</scope>
</reference>
<name>A0AC59ZSP8_RANTA</name>
<evidence type="ECO:0000313" key="2">
    <source>
        <dbReference type="Proteomes" id="UP001162501"/>
    </source>
</evidence>
<organism evidence="1 2">
    <name type="scientific">Rangifer tarandus platyrhynchus</name>
    <name type="common">Svalbard reindeer</name>
    <dbReference type="NCBI Taxonomy" id="3082113"/>
    <lineage>
        <taxon>Eukaryota</taxon>
        <taxon>Metazoa</taxon>
        <taxon>Chordata</taxon>
        <taxon>Craniata</taxon>
        <taxon>Vertebrata</taxon>
        <taxon>Euteleostomi</taxon>
        <taxon>Mammalia</taxon>
        <taxon>Eutheria</taxon>
        <taxon>Laurasiatheria</taxon>
        <taxon>Artiodactyla</taxon>
        <taxon>Ruminantia</taxon>
        <taxon>Pecora</taxon>
        <taxon>Cervidae</taxon>
        <taxon>Odocoileinae</taxon>
        <taxon>Rangifer</taxon>
    </lineage>
</organism>
<proteinExistence type="predicted"/>
<reference evidence="1" key="1">
    <citation type="submission" date="2023-05" db="EMBL/GenBank/DDBJ databases">
        <authorList>
            <consortium name="ELIXIR-Norway"/>
        </authorList>
    </citation>
    <scope>NUCLEOTIDE SEQUENCE</scope>
</reference>
<gene>
    <name evidence="1" type="ORF">MRATA1EN22A_LOCUS22594</name>
</gene>
<dbReference type="Proteomes" id="UP001162501">
    <property type="component" value="Chromosome 4"/>
</dbReference>
<dbReference type="EMBL" id="OX596088">
    <property type="protein sequence ID" value="CAN0506003.1"/>
    <property type="molecule type" value="Genomic_DNA"/>
</dbReference>
<evidence type="ECO:0000313" key="1">
    <source>
        <dbReference type="EMBL" id="CAN0506003.1"/>
    </source>
</evidence>
<protein>
    <submittedName>
        <fullName evidence="1">Uncharacterized protein</fullName>
    </submittedName>
</protein>
<sequence length="61" mass="6645">MSERRPGEGGQLRAAFSIILTRERKSQRRTSSPSPAPATHPPAHLMPGSRVGEGEEPTQPR</sequence>
<accession>A0AC59ZSP8</accession>